<evidence type="ECO:0000259" key="4">
    <source>
        <dbReference type="PROSITE" id="PS51077"/>
    </source>
</evidence>
<dbReference type="Gene3D" id="1.10.10.10">
    <property type="entry name" value="Winged helix-like DNA-binding domain superfamily/Winged helix DNA-binding domain"/>
    <property type="match status" value="1"/>
</dbReference>
<sequence length="257" mass="28633">MSTIHLTEEGEYMTTKPAHSTTVLRAIHIINVLSESRGPQSISDISEQLGYSQTVVHRLLQTLKSEGLVIQDSKSKLYSLGSAFLSYANKLLADMPLAPVIDPWLTELRDATKETVGFYVPAGQYRVCTIEHESQEEIRRSVGVGKRLPVYKGASGRAILAFEPKDIQEKIIQTLPEEEREDLVYKLEQTARDGFATNEGEISANVSALSAPVLDHKERVIGAMSISGPSFRWNRETMQEYIPQLLKATAEITDSLR</sequence>
<evidence type="ECO:0000313" key="6">
    <source>
        <dbReference type="EMBL" id="PBB06915.1"/>
    </source>
</evidence>
<dbReference type="SMART" id="SM00346">
    <property type="entry name" value="HTH_ICLR"/>
    <property type="match status" value="1"/>
</dbReference>
<dbReference type="InterPro" id="IPR005471">
    <property type="entry name" value="Tscrpt_reg_IclR_N"/>
</dbReference>
<dbReference type="PROSITE" id="PS51077">
    <property type="entry name" value="HTH_ICLR"/>
    <property type="match status" value="1"/>
</dbReference>
<dbReference type="SUPFAM" id="SSF55781">
    <property type="entry name" value="GAF domain-like"/>
    <property type="match status" value="1"/>
</dbReference>
<dbReference type="EMBL" id="NSGH01000001">
    <property type="protein sequence ID" value="PBB06915.1"/>
    <property type="molecule type" value="Genomic_DNA"/>
</dbReference>
<gene>
    <name evidence="6" type="ORF">CKW00_00190</name>
</gene>
<evidence type="ECO:0000256" key="3">
    <source>
        <dbReference type="ARBA" id="ARBA00023163"/>
    </source>
</evidence>
<dbReference type="RefSeq" id="WP_008592104.1">
    <property type="nucleotide sequence ID" value="NZ_NSGH01000001.1"/>
</dbReference>
<name>A0ABX4HVF4_9BACI</name>
<dbReference type="PROSITE" id="PS51078">
    <property type="entry name" value="ICLR_ED"/>
    <property type="match status" value="1"/>
</dbReference>
<keyword evidence="3" id="KW-0804">Transcription</keyword>
<dbReference type="InterPro" id="IPR036388">
    <property type="entry name" value="WH-like_DNA-bd_sf"/>
</dbReference>
<dbReference type="InterPro" id="IPR029016">
    <property type="entry name" value="GAF-like_dom_sf"/>
</dbReference>
<keyword evidence="7" id="KW-1185">Reference proteome</keyword>
<organism evidence="6 7">
    <name type="scientific">Salimicrobium humidisoli</name>
    <dbReference type="NCBI Taxonomy" id="2029857"/>
    <lineage>
        <taxon>Bacteria</taxon>
        <taxon>Bacillati</taxon>
        <taxon>Bacillota</taxon>
        <taxon>Bacilli</taxon>
        <taxon>Bacillales</taxon>
        <taxon>Bacillaceae</taxon>
        <taxon>Salimicrobium</taxon>
    </lineage>
</organism>
<dbReference type="InterPro" id="IPR050707">
    <property type="entry name" value="HTH_MetabolicPath_Reg"/>
</dbReference>
<dbReference type="InterPro" id="IPR011991">
    <property type="entry name" value="ArsR-like_HTH"/>
</dbReference>
<comment type="caution">
    <text evidence="6">The sequence shown here is derived from an EMBL/GenBank/DDBJ whole genome shotgun (WGS) entry which is preliminary data.</text>
</comment>
<keyword evidence="2" id="KW-0238">DNA-binding</keyword>
<dbReference type="PANTHER" id="PTHR30136:SF24">
    <property type="entry name" value="HTH-TYPE TRANSCRIPTIONAL REPRESSOR ALLR"/>
    <property type="match status" value="1"/>
</dbReference>
<feature type="domain" description="HTH iclR-type" evidence="4">
    <location>
        <begin position="20"/>
        <end position="82"/>
    </location>
</feature>
<proteinExistence type="predicted"/>
<dbReference type="Pfam" id="PF01614">
    <property type="entry name" value="IclR_C"/>
    <property type="match status" value="1"/>
</dbReference>
<feature type="domain" description="IclR-ED" evidence="5">
    <location>
        <begin position="76"/>
        <end position="257"/>
    </location>
</feature>
<dbReference type="Proteomes" id="UP000217561">
    <property type="component" value="Unassembled WGS sequence"/>
</dbReference>
<protein>
    <submittedName>
        <fullName evidence="6">IclR family transcriptional regulator</fullName>
    </submittedName>
</protein>
<accession>A0ABX4HVF4</accession>
<dbReference type="PANTHER" id="PTHR30136">
    <property type="entry name" value="HELIX-TURN-HELIX TRANSCRIPTIONAL REGULATOR, ICLR FAMILY"/>
    <property type="match status" value="1"/>
</dbReference>
<dbReference type="InterPro" id="IPR036390">
    <property type="entry name" value="WH_DNA-bd_sf"/>
</dbReference>
<keyword evidence="1" id="KW-0805">Transcription regulation</keyword>
<dbReference type="SUPFAM" id="SSF46785">
    <property type="entry name" value="Winged helix' DNA-binding domain"/>
    <property type="match status" value="1"/>
</dbReference>
<dbReference type="Gene3D" id="3.30.450.40">
    <property type="match status" value="1"/>
</dbReference>
<dbReference type="InterPro" id="IPR014757">
    <property type="entry name" value="Tscrpt_reg_IclR_C"/>
</dbReference>
<dbReference type="CDD" id="cd00090">
    <property type="entry name" value="HTH_ARSR"/>
    <property type="match status" value="1"/>
</dbReference>
<reference evidence="6 7" key="1">
    <citation type="submission" date="2017-08" db="EMBL/GenBank/DDBJ databases">
        <title>Salimicrobium alkalisoli sp. nov., isolated from saline alkaline soil.</title>
        <authorList>
            <person name="Zhang G."/>
            <person name="Xiong Q."/>
        </authorList>
    </citation>
    <scope>NUCLEOTIDE SEQUENCE [LARGE SCALE GENOMIC DNA]</scope>
    <source>
        <strain evidence="6 7">WN024</strain>
    </source>
</reference>
<evidence type="ECO:0000256" key="1">
    <source>
        <dbReference type="ARBA" id="ARBA00023015"/>
    </source>
</evidence>
<dbReference type="Pfam" id="PF09339">
    <property type="entry name" value="HTH_IclR"/>
    <property type="match status" value="1"/>
</dbReference>
<evidence type="ECO:0000256" key="2">
    <source>
        <dbReference type="ARBA" id="ARBA00023125"/>
    </source>
</evidence>
<evidence type="ECO:0000313" key="7">
    <source>
        <dbReference type="Proteomes" id="UP000217561"/>
    </source>
</evidence>
<evidence type="ECO:0000259" key="5">
    <source>
        <dbReference type="PROSITE" id="PS51078"/>
    </source>
</evidence>